<dbReference type="GO" id="GO:0000723">
    <property type="term" value="P:telomere maintenance"/>
    <property type="evidence" value="ECO:0007669"/>
    <property type="project" value="TreeGrafter"/>
</dbReference>
<dbReference type="InterPro" id="IPR051988">
    <property type="entry name" value="HRR_RAD51_Paralog"/>
</dbReference>
<dbReference type="GO" id="GO:0007131">
    <property type="term" value="P:reciprocal meiotic recombination"/>
    <property type="evidence" value="ECO:0007669"/>
    <property type="project" value="TreeGrafter"/>
</dbReference>
<dbReference type="GO" id="GO:0042148">
    <property type="term" value="P:DNA strand invasion"/>
    <property type="evidence" value="ECO:0007669"/>
    <property type="project" value="TreeGrafter"/>
</dbReference>
<dbReference type="GeneID" id="106069704"/>
<keyword evidence="7" id="KW-0233">DNA recombination</keyword>
<dbReference type="GO" id="GO:0140664">
    <property type="term" value="F:ATP-dependent DNA damage sensor activity"/>
    <property type="evidence" value="ECO:0007669"/>
    <property type="project" value="InterPro"/>
</dbReference>
<accession>A0A9W2YJF1</accession>
<evidence type="ECO:0000256" key="10">
    <source>
        <dbReference type="SAM" id="MobiDB-lite"/>
    </source>
</evidence>
<dbReference type="Pfam" id="PF21794">
    <property type="entry name" value="RAD51D_N"/>
    <property type="match status" value="1"/>
</dbReference>
<dbReference type="GO" id="GO:0000400">
    <property type="term" value="F:four-way junction DNA binding"/>
    <property type="evidence" value="ECO:0007669"/>
    <property type="project" value="TreeGrafter"/>
</dbReference>
<keyword evidence="12" id="KW-1185">Reference proteome</keyword>
<dbReference type="OMA" id="QRIHTFR"/>
<evidence type="ECO:0000256" key="9">
    <source>
        <dbReference type="ARBA" id="ARBA00023242"/>
    </source>
</evidence>
<feature type="region of interest" description="Disordered" evidence="10">
    <location>
        <begin position="300"/>
        <end position="324"/>
    </location>
</feature>
<name>A0A9W2YJF1_BIOGL</name>
<evidence type="ECO:0000256" key="3">
    <source>
        <dbReference type="ARBA" id="ARBA00022741"/>
    </source>
</evidence>
<keyword evidence="5" id="KW-0067">ATP-binding</keyword>
<dbReference type="GO" id="GO:0005524">
    <property type="term" value="F:ATP binding"/>
    <property type="evidence" value="ECO:0007669"/>
    <property type="project" value="UniProtKB-KW"/>
</dbReference>
<dbReference type="GO" id="GO:0005657">
    <property type="term" value="C:replication fork"/>
    <property type="evidence" value="ECO:0007669"/>
    <property type="project" value="TreeGrafter"/>
</dbReference>
<dbReference type="RefSeq" id="XP_055862825.1">
    <property type="nucleotide sequence ID" value="XM_056006850.1"/>
</dbReference>
<reference evidence="13" key="1">
    <citation type="submission" date="2025-08" db="UniProtKB">
        <authorList>
            <consortium name="RefSeq"/>
        </authorList>
    </citation>
    <scope>IDENTIFICATION</scope>
</reference>
<evidence type="ECO:0000256" key="4">
    <source>
        <dbReference type="ARBA" id="ARBA00022763"/>
    </source>
</evidence>
<evidence type="ECO:0000313" key="12">
    <source>
        <dbReference type="Proteomes" id="UP001165740"/>
    </source>
</evidence>
<dbReference type="Pfam" id="PF08423">
    <property type="entry name" value="Rad51"/>
    <property type="match status" value="1"/>
</dbReference>
<dbReference type="InterPro" id="IPR027417">
    <property type="entry name" value="P-loop_NTPase"/>
</dbReference>
<dbReference type="PANTHER" id="PTHR46457">
    <property type="entry name" value="DNA REPAIR PROTEIN RAD51 HOMOLOG 4"/>
    <property type="match status" value="1"/>
</dbReference>
<dbReference type="PANTHER" id="PTHR46457:SF1">
    <property type="entry name" value="DNA REPAIR PROTEIN RAD51 HOMOLOG 4"/>
    <property type="match status" value="1"/>
</dbReference>
<evidence type="ECO:0000256" key="8">
    <source>
        <dbReference type="ARBA" id="ARBA00023204"/>
    </source>
</evidence>
<sequence>MTLQAGLCTALTSSALDKLRAHGVKTATDFIVKVKDIEVLSQETLIPYKDLCSIQRVLLAEHSAYPTLASCLYEKAIASLMILSTGCQSLDDLLDGGLYTGELTELAGDSVSGKTKICLWCAAMTVLVGDHSVVYIDSSSSFSAGYLKDIMSKNIGPGQSLSDDLIRSKLQKVKYTQVFDIYDLFSALDAIMTDLNQQTPVKYPDLKLLIVDSLASLIYPIMGGNISFCQGLICQLGLKLKQLATHYSLAVLVTNYLTSSFNGGKKKPALGKAWSHVPHMRVILQKPVGGQGPSREAVLVKSNRQQTPKSALFSLDKDEPYEPG</sequence>
<dbReference type="InterPro" id="IPR048943">
    <property type="entry name" value="RAD51D_N"/>
</dbReference>
<dbReference type="AlphaFoldDB" id="A0A9W2YJF1"/>
<keyword evidence="9" id="KW-0539">Nucleus</keyword>
<dbReference type="CDD" id="cd19489">
    <property type="entry name" value="Rad51D"/>
    <property type="match status" value="1"/>
</dbReference>
<evidence type="ECO:0000313" key="13">
    <source>
        <dbReference type="RefSeq" id="XP_055862825.1"/>
    </source>
</evidence>
<feature type="compositionally biased region" description="Basic and acidic residues" evidence="10">
    <location>
        <begin position="315"/>
        <end position="324"/>
    </location>
</feature>
<proteinExistence type="inferred from homology"/>
<dbReference type="Gene3D" id="3.40.50.300">
    <property type="entry name" value="P-loop containing nucleotide triphosphate hydrolases"/>
    <property type="match status" value="1"/>
</dbReference>
<dbReference type="GO" id="GO:0005815">
    <property type="term" value="C:microtubule organizing center"/>
    <property type="evidence" value="ECO:0007669"/>
    <property type="project" value="TreeGrafter"/>
</dbReference>
<protein>
    <submittedName>
        <fullName evidence="13">DNA repair protein RAD51 homolog 4-like isoform X1</fullName>
    </submittedName>
</protein>
<keyword evidence="6" id="KW-0238">DNA-binding</keyword>
<evidence type="ECO:0000256" key="7">
    <source>
        <dbReference type="ARBA" id="ARBA00023172"/>
    </source>
</evidence>
<dbReference type="GO" id="GO:0033063">
    <property type="term" value="C:Rad51B-Rad51C-Rad51D-XRCC2 complex"/>
    <property type="evidence" value="ECO:0007669"/>
    <property type="project" value="TreeGrafter"/>
</dbReference>
<dbReference type="InterPro" id="IPR020588">
    <property type="entry name" value="RecA_ATP-bd"/>
</dbReference>
<dbReference type="OrthoDB" id="336321at2759"/>
<dbReference type="InterPro" id="IPR047323">
    <property type="entry name" value="Rad51D_C"/>
</dbReference>
<dbReference type="SUPFAM" id="SSF52540">
    <property type="entry name" value="P-loop containing nucleoside triphosphate hydrolases"/>
    <property type="match status" value="1"/>
</dbReference>
<evidence type="ECO:0000256" key="2">
    <source>
        <dbReference type="ARBA" id="ARBA00007095"/>
    </source>
</evidence>
<evidence type="ECO:0000256" key="1">
    <source>
        <dbReference type="ARBA" id="ARBA00004123"/>
    </source>
</evidence>
<dbReference type="PROSITE" id="PS50162">
    <property type="entry name" value="RECA_2"/>
    <property type="match status" value="1"/>
</dbReference>
<dbReference type="Proteomes" id="UP001165740">
    <property type="component" value="Chromosome 12"/>
</dbReference>
<dbReference type="InterPro" id="IPR013632">
    <property type="entry name" value="Rad51_C"/>
</dbReference>
<dbReference type="GO" id="GO:0003697">
    <property type="term" value="F:single-stranded DNA binding"/>
    <property type="evidence" value="ECO:0007669"/>
    <property type="project" value="TreeGrafter"/>
</dbReference>
<keyword evidence="3" id="KW-0547">Nucleotide-binding</keyword>
<organism evidence="12 13">
    <name type="scientific">Biomphalaria glabrata</name>
    <name type="common">Bloodfluke planorb</name>
    <name type="synonym">Freshwater snail</name>
    <dbReference type="NCBI Taxonomy" id="6526"/>
    <lineage>
        <taxon>Eukaryota</taxon>
        <taxon>Metazoa</taxon>
        <taxon>Spiralia</taxon>
        <taxon>Lophotrochozoa</taxon>
        <taxon>Mollusca</taxon>
        <taxon>Gastropoda</taxon>
        <taxon>Heterobranchia</taxon>
        <taxon>Euthyneura</taxon>
        <taxon>Panpulmonata</taxon>
        <taxon>Hygrophila</taxon>
        <taxon>Lymnaeoidea</taxon>
        <taxon>Planorbidae</taxon>
        <taxon>Biomphalaria</taxon>
    </lineage>
</organism>
<comment type="similarity">
    <text evidence="2">Belongs to the RecA family. RAD51 subfamily.</text>
</comment>
<comment type="subcellular location">
    <subcellularLocation>
        <location evidence="1">Nucleus</location>
    </subcellularLocation>
</comment>
<keyword evidence="4" id="KW-0227">DNA damage</keyword>
<evidence type="ECO:0000259" key="11">
    <source>
        <dbReference type="PROSITE" id="PS50162"/>
    </source>
</evidence>
<evidence type="ECO:0000256" key="6">
    <source>
        <dbReference type="ARBA" id="ARBA00023125"/>
    </source>
</evidence>
<feature type="domain" description="RecA family profile 1" evidence="11">
    <location>
        <begin position="79"/>
        <end position="257"/>
    </location>
</feature>
<gene>
    <name evidence="13" type="primary">LOC106069704</name>
</gene>
<keyword evidence="8" id="KW-0234">DNA repair</keyword>
<evidence type="ECO:0000256" key="5">
    <source>
        <dbReference type="ARBA" id="ARBA00022840"/>
    </source>
</evidence>
<dbReference type="GO" id="GO:0000724">
    <property type="term" value="P:double-strand break repair via homologous recombination"/>
    <property type="evidence" value="ECO:0007669"/>
    <property type="project" value="TreeGrafter"/>
</dbReference>